<accession>A0ABU6QK78</accession>
<name>A0ABU6QK78_9FABA</name>
<evidence type="ECO:0000313" key="2">
    <source>
        <dbReference type="Proteomes" id="UP001341840"/>
    </source>
</evidence>
<sequence length="146" mass="15964">MLPPKVLLMLSVSHSIQPQYSAEDELEGGARAINSIEEVMNLTNETECWILAIIVFLEGGVNNWCYLSCHSYALLYSSNFKTNAQETVCCLSNPPQSNFEDGVGIPVKAVERDLIPSAQVTSICTPDVQGSSSRTFHHSGGKRKSD</sequence>
<reference evidence="1 2" key="1">
    <citation type="journal article" date="2023" name="Plants (Basel)">
        <title>Bridging the Gap: Combining Genomics and Transcriptomics Approaches to Understand Stylosanthes scabra, an Orphan Legume from the Brazilian Caatinga.</title>
        <authorList>
            <person name="Ferreira-Neto J.R.C."/>
            <person name="da Silva M.D."/>
            <person name="Binneck E."/>
            <person name="de Melo N.F."/>
            <person name="da Silva R.H."/>
            <person name="de Melo A.L.T.M."/>
            <person name="Pandolfi V."/>
            <person name="Bustamante F.O."/>
            <person name="Brasileiro-Vidal A.C."/>
            <person name="Benko-Iseppon A.M."/>
        </authorList>
    </citation>
    <scope>NUCLEOTIDE SEQUENCE [LARGE SCALE GENOMIC DNA]</scope>
    <source>
        <tissue evidence="1">Leaves</tissue>
    </source>
</reference>
<gene>
    <name evidence="1" type="ORF">PIB30_061172</name>
</gene>
<proteinExistence type="predicted"/>
<dbReference type="EMBL" id="JASCZI010000551">
    <property type="protein sequence ID" value="MED6112381.1"/>
    <property type="molecule type" value="Genomic_DNA"/>
</dbReference>
<organism evidence="1 2">
    <name type="scientific">Stylosanthes scabra</name>
    <dbReference type="NCBI Taxonomy" id="79078"/>
    <lineage>
        <taxon>Eukaryota</taxon>
        <taxon>Viridiplantae</taxon>
        <taxon>Streptophyta</taxon>
        <taxon>Embryophyta</taxon>
        <taxon>Tracheophyta</taxon>
        <taxon>Spermatophyta</taxon>
        <taxon>Magnoliopsida</taxon>
        <taxon>eudicotyledons</taxon>
        <taxon>Gunneridae</taxon>
        <taxon>Pentapetalae</taxon>
        <taxon>rosids</taxon>
        <taxon>fabids</taxon>
        <taxon>Fabales</taxon>
        <taxon>Fabaceae</taxon>
        <taxon>Papilionoideae</taxon>
        <taxon>50 kb inversion clade</taxon>
        <taxon>dalbergioids sensu lato</taxon>
        <taxon>Dalbergieae</taxon>
        <taxon>Pterocarpus clade</taxon>
        <taxon>Stylosanthes</taxon>
    </lineage>
</organism>
<keyword evidence="2" id="KW-1185">Reference proteome</keyword>
<protein>
    <submittedName>
        <fullName evidence="1">Uncharacterized protein</fullName>
    </submittedName>
</protein>
<dbReference type="Proteomes" id="UP001341840">
    <property type="component" value="Unassembled WGS sequence"/>
</dbReference>
<comment type="caution">
    <text evidence="1">The sequence shown here is derived from an EMBL/GenBank/DDBJ whole genome shotgun (WGS) entry which is preliminary data.</text>
</comment>
<evidence type="ECO:0000313" key="1">
    <source>
        <dbReference type="EMBL" id="MED6112381.1"/>
    </source>
</evidence>